<keyword evidence="5" id="KW-1185">Reference proteome</keyword>
<dbReference type="PROSITE" id="PS50110">
    <property type="entry name" value="RESPONSE_REGULATORY"/>
    <property type="match status" value="1"/>
</dbReference>
<evidence type="ECO:0000259" key="3">
    <source>
        <dbReference type="PROSITE" id="PS50110"/>
    </source>
</evidence>
<dbReference type="PANTHER" id="PTHR44591">
    <property type="entry name" value="STRESS RESPONSE REGULATOR PROTEIN 1"/>
    <property type="match status" value="1"/>
</dbReference>
<dbReference type="SMART" id="SM00448">
    <property type="entry name" value="REC"/>
    <property type="match status" value="1"/>
</dbReference>
<gene>
    <name evidence="4" type="ORF">MTBPR1_10569</name>
</gene>
<dbReference type="OrthoDB" id="9782655at2"/>
<evidence type="ECO:0000313" key="5">
    <source>
        <dbReference type="Proteomes" id="UP000231658"/>
    </source>
</evidence>
<dbReference type="InterPro" id="IPR050595">
    <property type="entry name" value="Bact_response_regulator"/>
</dbReference>
<name>A0A1C3RDK3_9PROT</name>
<organism evidence="4 5">
    <name type="scientific">Candidatus Terasakiella magnetica</name>
    <dbReference type="NCBI Taxonomy" id="1867952"/>
    <lineage>
        <taxon>Bacteria</taxon>
        <taxon>Pseudomonadati</taxon>
        <taxon>Pseudomonadota</taxon>
        <taxon>Alphaproteobacteria</taxon>
        <taxon>Rhodospirillales</taxon>
        <taxon>Terasakiellaceae</taxon>
        <taxon>Terasakiella</taxon>
    </lineage>
</organism>
<dbReference type="Proteomes" id="UP000231658">
    <property type="component" value="Unassembled WGS sequence"/>
</dbReference>
<dbReference type="AlphaFoldDB" id="A0A1C3RDK3"/>
<dbReference type="InterPro" id="IPR011006">
    <property type="entry name" value="CheY-like_superfamily"/>
</dbReference>
<accession>A0A1C3RDK3</accession>
<feature type="domain" description="Response regulatory" evidence="3">
    <location>
        <begin position="6"/>
        <end position="122"/>
    </location>
</feature>
<dbReference type="CDD" id="cd17574">
    <property type="entry name" value="REC_OmpR"/>
    <property type="match status" value="1"/>
</dbReference>
<dbReference type="GO" id="GO:0000160">
    <property type="term" value="P:phosphorelay signal transduction system"/>
    <property type="evidence" value="ECO:0007669"/>
    <property type="project" value="InterPro"/>
</dbReference>
<sequence>MTTSYKFYVVDDDPLVLEFISKLLTKAGHEVRLNVSSLEALNELYDYTPDCVISDLMMAGVDGLELTRELRSRLSSQQTKIVLISANKNEIWRIKAASLGANGYILKPINSNQFVHQVTTIIENID</sequence>
<dbReference type="PANTHER" id="PTHR44591:SF3">
    <property type="entry name" value="RESPONSE REGULATORY DOMAIN-CONTAINING PROTEIN"/>
    <property type="match status" value="1"/>
</dbReference>
<dbReference type="EMBL" id="FLYE01000001">
    <property type="protein sequence ID" value="SCA55322.1"/>
    <property type="molecule type" value="Genomic_DNA"/>
</dbReference>
<dbReference type="SUPFAM" id="SSF52172">
    <property type="entry name" value="CheY-like"/>
    <property type="match status" value="1"/>
</dbReference>
<evidence type="ECO:0000256" key="1">
    <source>
        <dbReference type="ARBA" id="ARBA00022553"/>
    </source>
</evidence>
<dbReference type="Pfam" id="PF00072">
    <property type="entry name" value="Response_reg"/>
    <property type="match status" value="1"/>
</dbReference>
<dbReference type="STRING" id="1867952.MTBPR1_10569"/>
<dbReference type="RefSeq" id="WP_069186006.1">
    <property type="nucleotide sequence ID" value="NZ_FLYE01000001.1"/>
</dbReference>
<reference evidence="4 5" key="1">
    <citation type="submission" date="2016-07" db="EMBL/GenBank/DDBJ databases">
        <authorList>
            <person name="Lefevre C.T."/>
        </authorList>
    </citation>
    <scope>NUCLEOTIDE SEQUENCE [LARGE SCALE GENOMIC DNA]</scope>
    <source>
        <strain evidence="4">PR1</strain>
    </source>
</reference>
<evidence type="ECO:0000313" key="4">
    <source>
        <dbReference type="EMBL" id="SCA55322.1"/>
    </source>
</evidence>
<protein>
    <recommendedName>
        <fullName evidence="3">Response regulatory domain-containing protein</fullName>
    </recommendedName>
</protein>
<dbReference type="InterPro" id="IPR001789">
    <property type="entry name" value="Sig_transdc_resp-reg_receiver"/>
</dbReference>
<feature type="modified residue" description="4-aspartylphosphate" evidence="2">
    <location>
        <position position="55"/>
    </location>
</feature>
<keyword evidence="1 2" id="KW-0597">Phosphoprotein</keyword>
<dbReference type="Gene3D" id="3.40.50.2300">
    <property type="match status" value="1"/>
</dbReference>
<proteinExistence type="predicted"/>
<evidence type="ECO:0000256" key="2">
    <source>
        <dbReference type="PROSITE-ProRule" id="PRU00169"/>
    </source>
</evidence>